<name>A0A552LZP1_9CHRO</name>
<accession>A0A552LZP1</accession>
<evidence type="ECO:0000313" key="2">
    <source>
        <dbReference type="EMBL" id="TRV25678.1"/>
    </source>
</evidence>
<organism evidence="2 3">
    <name type="scientific">Microcystis flos-aquae Mf_WU_F_19750830_S460</name>
    <dbReference type="NCBI Taxonomy" id="2486237"/>
    <lineage>
        <taxon>Bacteria</taxon>
        <taxon>Bacillati</taxon>
        <taxon>Cyanobacteriota</taxon>
        <taxon>Cyanophyceae</taxon>
        <taxon>Oscillatoriophycideae</taxon>
        <taxon>Chroococcales</taxon>
        <taxon>Microcystaceae</taxon>
        <taxon>Microcystis</taxon>
    </lineage>
</organism>
<dbReference type="AlphaFoldDB" id="A0A552LZP1"/>
<dbReference type="SMART" id="SM00257">
    <property type="entry name" value="LysM"/>
    <property type="match status" value="1"/>
</dbReference>
<feature type="domain" description="LysM" evidence="1">
    <location>
        <begin position="21"/>
        <end position="66"/>
    </location>
</feature>
<dbReference type="Pfam" id="PF01476">
    <property type="entry name" value="LysM"/>
    <property type="match status" value="1"/>
</dbReference>
<protein>
    <submittedName>
        <fullName evidence="2">LysM peptidoglycan-binding domain-containing protein</fullName>
    </submittedName>
</protein>
<proteinExistence type="predicted"/>
<dbReference type="InterPro" id="IPR036779">
    <property type="entry name" value="LysM_dom_sf"/>
</dbReference>
<evidence type="ECO:0000259" key="1">
    <source>
        <dbReference type="PROSITE" id="PS51782"/>
    </source>
</evidence>
<dbReference type="GO" id="GO:0016787">
    <property type="term" value="F:hydrolase activity"/>
    <property type="evidence" value="ECO:0007669"/>
    <property type="project" value="InterPro"/>
</dbReference>
<dbReference type="Gene3D" id="6.20.240.60">
    <property type="match status" value="1"/>
</dbReference>
<dbReference type="CDD" id="cd00118">
    <property type="entry name" value="LysM"/>
    <property type="match status" value="1"/>
</dbReference>
<dbReference type="Gene3D" id="1.10.10.2520">
    <property type="entry name" value="Cell wall hydrolase SleB, domain 1"/>
    <property type="match status" value="1"/>
</dbReference>
<dbReference type="PROSITE" id="PS51782">
    <property type="entry name" value="LYSM"/>
    <property type="match status" value="1"/>
</dbReference>
<comment type="caution">
    <text evidence="2">The sequence shown here is derived from an EMBL/GenBank/DDBJ whole genome shotgun (WGS) entry which is preliminary data.</text>
</comment>
<dbReference type="InterPro" id="IPR011105">
    <property type="entry name" value="Cell_wall_hydrolase_SleB"/>
</dbReference>
<dbReference type="Pfam" id="PF07486">
    <property type="entry name" value="Hydrolase_2"/>
    <property type="match status" value="1"/>
</dbReference>
<dbReference type="EMBL" id="SFAN01000033">
    <property type="protein sequence ID" value="TRV25678.1"/>
    <property type="molecule type" value="Genomic_DNA"/>
</dbReference>
<sequence>MASILPNRCFPNLSGEKLMANQYKVKAGDSLYKIAQNHNLSLTRLLNLNPQISNPNLIQIGDPINLPDSGSDSGEVAPDASDIMARTIYGEARGESELGQIAVGWVILNRVAKQTWYGKDVVNVCLKSWQFSCWNPSDANRAKIKSVKIGDPVFDNCRESARKVLTRTIPDPTNGATHYHAKSVKPSWTHGATLTKTIGNHLFYKNVD</sequence>
<dbReference type="Proteomes" id="UP000320730">
    <property type="component" value="Unassembled WGS sequence"/>
</dbReference>
<dbReference type="InterPro" id="IPR042047">
    <property type="entry name" value="SleB_dom1"/>
</dbReference>
<reference evidence="2 3" key="1">
    <citation type="submission" date="2019-01" db="EMBL/GenBank/DDBJ databases">
        <title>Coherence of Microcystis species and biogeography revealed through population genomics.</title>
        <authorList>
            <person name="Perez-Carrascal O.M."/>
            <person name="Terrat Y."/>
            <person name="Giani A."/>
            <person name="Fortin N."/>
            <person name="Tromas N."/>
            <person name="Shapiro B.J."/>
        </authorList>
    </citation>
    <scope>NUCLEOTIDE SEQUENCE [LARGE SCALE GENOMIC DNA]</scope>
    <source>
        <strain evidence="2">Mf_WU_F_19750830_S460</strain>
    </source>
</reference>
<gene>
    <name evidence="2" type="ORF">EWV40_04460</name>
</gene>
<dbReference type="InterPro" id="IPR018392">
    <property type="entry name" value="LysM"/>
</dbReference>
<dbReference type="SUPFAM" id="SSF54106">
    <property type="entry name" value="LysM domain"/>
    <property type="match status" value="1"/>
</dbReference>
<dbReference type="Gene3D" id="3.10.350.10">
    <property type="entry name" value="LysM domain"/>
    <property type="match status" value="1"/>
</dbReference>
<evidence type="ECO:0000313" key="3">
    <source>
        <dbReference type="Proteomes" id="UP000320730"/>
    </source>
</evidence>